<reference evidence="3" key="1">
    <citation type="journal article" date="2019" name="Int. J. Syst. Evol. Microbiol.">
        <title>The Global Catalogue of Microorganisms (GCM) 10K type strain sequencing project: providing services to taxonomists for standard genome sequencing and annotation.</title>
        <authorList>
            <consortium name="The Broad Institute Genomics Platform"/>
            <consortium name="The Broad Institute Genome Sequencing Center for Infectious Disease"/>
            <person name="Wu L."/>
            <person name="Ma J."/>
        </authorList>
    </citation>
    <scope>NUCLEOTIDE SEQUENCE [LARGE SCALE GENOMIC DNA]</scope>
    <source>
        <strain evidence="3">JCM 17563</strain>
    </source>
</reference>
<organism evidence="2 3">
    <name type="scientific">Sphingomonas swuensis</name>
    <dbReference type="NCBI Taxonomy" id="977800"/>
    <lineage>
        <taxon>Bacteria</taxon>
        <taxon>Pseudomonadati</taxon>
        <taxon>Pseudomonadota</taxon>
        <taxon>Alphaproteobacteria</taxon>
        <taxon>Sphingomonadales</taxon>
        <taxon>Sphingomonadaceae</taxon>
        <taxon>Sphingomonas</taxon>
    </lineage>
</organism>
<evidence type="ECO:0000313" key="3">
    <source>
        <dbReference type="Proteomes" id="UP001500235"/>
    </source>
</evidence>
<dbReference type="RefSeq" id="WP_344707795.1">
    <property type="nucleotide sequence ID" value="NZ_BAABBQ010000001.1"/>
</dbReference>
<accession>A0ABP7TBC6</accession>
<dbReference type="EMBL" id="BAABBQ010000001">
    <property type="protein sequence ID" value="GAA4023797.1"/>
    <property type="molecule type" value="Genomic_DNA"/>
</dbReference>
<sequence>MKVDRGEAGGTGVALLLHIGLFIALTTSLANVPPKPEPPAMEIEMVDSEEVALTAAAPQPAAPPPQFEAPAPAEPTPAPPEPQPAPAPPVPQPVAPPPPAPVIRPDPPRAAPPKARPAPPQARPTRPTPAPARAAPPRPAPARARPAPSRPAQPRQSRLGDDFLSGIAEAPSTPAPRAAQQGAATFNAAAKASVDGAIKRQIQPCADRQAALGPGADRIRVVLNLRLDRSGRLSRPPTLVRTSGVDEENGRFEDLAFDQAVAVFRACAPLRLPAELYSTPQGGWGNITMTYRAK</sequence>
<gene>
    <name evidence="2" type="ORF">GCM10022280_25720</name>
</gene>
<keyword evidence="3" id="KW-1185">Reference proteome</keyword>
<comment type="caution">
    <text evidence="2">The sequence shown here is derived from an EMBL/GenBank/DDBJ whole genome shotgun (WGS) entry which is preliminary data.</text>
</comment>
<feature type="region of interest" description="Disordered" evidence="1">
    <location>
        <begin position="31"/>
        <end position="159"/>
    </location>
</feature>
<evidence type="ECO:0000256" key="1">
    <source>
        <dbReference type="SAM" id="MobiDB-lite"/>
    </source>
</evidence>
<protein>
    <recommendedName>
        <fullName evidence="4">Cell envelope biogenesis protein TolA</fullName>
    </recommendedName>
</protein>
<feature type="compositionally biased region" description="Pro residues" evidence="1">
    <location>
        <begin position="60"/>
        <end position="140"/>
    </location>
</feature>
<evidence type="ECO:0000313" key="2">
    <source>
        <dbReference type="EMBL" id="GAA4023797.1"/>
    </source>
</evidence>
<dbReference type="PRINTS" id="PR01217">
    <property type="entry name" value="PRICHEXTENSN"/>
</dbReference>
<name>A0ABP7TBC6_9SPHN</name>
<dbReference type="Gene3D" id="3.30.1150.10">
    <property type="match status" value="1"/>
</dbReference>
<evidence type="ECO:0008006" key="4">
    <source>
        <dbReference type="Google" id="ProtNLM"/>
    </source>
</evidence>
<dbReference type="Proteomes" id="UP001500235">
    <property type="component" value="Unassembled WGS sequence"/>
</dbReference>
<feature type="compositionally biased region" description="Low complexity" evidence="1">
    <location>
        <begin position="141"/>
        <end position="156"/>
    </location>
</feature>
<proteinExistence type="predicted"/>